<dbReference type="KEGG" id="paca:ID47_09575"/>
<sequence>MTYVLLTRPEEDCQELKTKLIVPTISSPLLKVTQKVKRITLPEGVTDLIATSARVFEMITNIKSMVATPVWCVGEATAAAAKAAGFNTIFQVNRSAQEILERIVNECPKESSHFAHIGGSVVHVDLAEALVKLGFKADRIIIYETEAAQSLSPEAETIMQAGLVQQIPFFSLRTAEVFIDIAKKSEWADKLGRVTALAHSEAIARSLRQISWKEVIVVPDLSAQRIVDYYKRPGDPSMKQIPFIGQLLATAAVAAIISMLTVSLWPVPSPQDLLPSVTSNDLQALTEEVASVKEKIKSTSEIEEKIQYLTETMAQLQKEIADQKTEKSEAPPIIEAPKPAEPSAPPIVKDSMDSFRNLQQELTTGSVRASTVIEVNKHLPADQQLPRSVISIRDLLDQLQVLPELKREINLEVENSLWQKAINSMGLKVRKTEPTPLKDQAINGLKRLDFSFLEALDAVPLPGDWALWVKECHQTKNVLNVVSTHLNQNSSTTAGDYK</sequence>
<dbReference type="HOGENOM" id="CLU_547130_0_0_5"/>
<proteinExistence type="predicted"/>
<evidence type="ECO:0000313" key="4">
    <source>
        <dbReference type="Proteomes" id="UP000028926"/>
    </source>
</evidence>
<dbReference type="OrthoDB" id="7163809at2"/>
<dbReference type="Proteomes" id="UP000028926">
    <property type="component" value="Chromosome"/>
</dbReference>
<dbReference type="GO" id="GO:0004852">
    <property type="term" value="F:uroporphyrinogen-III synthase activity"/>
    <property type="evidence" value="ECO:0007669"/>
    <property type="project" value="InterPro"/>
</dbReference>
<dbReference type="GO" id="GO:0033014">
    <property type="term" value="P:tetrapyrrole biosynthetic process"/>
    <property type="evidence" value="ECO:0007669"/>
    <property type="project" value="InterPro"/>
</dbReference>
<keyword evidence="4" id="KW-1185">Reference proteome</keyword>
<protein>
    <recommendedName>
        <fullName evidence="2">Tetrapyrrole biosynthesis uroporphyrinogen III synthase domain-containing protein</fullName>
    </recommendedName>
</protein>
<name>A0A077AZ63_9PROT</name>
<organism evidence="3 4">
    <name type="scientific">Candidatus Odyssella acanthamoebae</name>
    <dbReference type="NCBI Taxonomy" id="91604"/>
    <lineage>
        <taxon>Bacteria</taxon>
        <taxon>Pseudomonadati</taxon>
        <taxon>Pseudomonadota</taxon>
        <taxon>Alphaproteobacteria</taxon>
        <taxon>Holosporales</taxon>
        <taxon>Candidatus Paracaedibacteraceae</taxon>
        <taxon>Candidatus Odyssella</taxon>
    </lineage>
</organism>
<dbReference type="eggNOG" id="COG1587">
    <property type="taxonomic scope" value="Bacteria"/>
</dbReference>
<feature type="domain" description="Tetrapyrrole biosynthesis uroporphyrinogen III synthase" evidence="2">
    <location>
        <begin position="28"/>
        <end position="220"/>
    </location>
</feature>
<gene>
    <name evidence="3" type="ORF">ID47_09575</name>
</gene>
<evidence type="ECO:0000313" key="3">
    <source>
        <dbReference type="EMBL" id="AIK96923.1"/>
    </source>
</evidence>
<dbReference type="EMBL" id="CP008941">
    <property type="protein sequence ID" value="AIK96923.1"/>
    <property type="molecule type" value="Genomic_DNA"/>
</dbReference>
<dbReference type="STRING" id="91604.ID47_09575"/>
<dbReference type="InterPro" id="IPR003754">
    <property type="entry name" value="4pyrrol_synth_uPrphyn_synth"/>
</dbReference>
<dbReference type="RefSeq" id="WP_038465748.1">
    <property type="nucleotide sequence ID" value="NZ_CP008941.1"/>
</dbReference>
<accession>A0A077AZ63</accession>
<reference evidence="3 4" key="1">
    <citation type="submission" date="2014-07" db="EMBL/GenBank/DDBJ databases">
        <title>Comparative genomic insights into amoeba endosymbionts belonging to the families of Holosporaceae and Candidatus Midichloriaceae within Rickettsiales.</title>
        <authorList>
            <person name="Wang Z."/>
            <person name="Wu M."/>
        </authorList>
    </citation>
    <scope>NUCLEOTIDE SEQUENCE [LARGE SCALE GENOMIC DNA]</scope>
    <source>
        <strain evidence="3">PRA3</strain>
    </source>
</reference>
<dbReference type="Pfam" id="PF02602">
    <property type="entry name" value="HEM4"/>
    <property type="match status" value="1"/>
</dbReference>
<evidence type="ECO:0000259" key="2">
    <source>
        <dbReference type="Pfam" id="PF02602"/>
    </source>
</evidence>
<dbReference type="InterPro" id="IPR036108">
    <property type="entry name" value="4pyrrol_syn_uPrphyn_synt_sf"/>
</dbReference>
<evidence type="ECO:0000256" key="1">
    <source>
        <dbReference type="SAM" id="MobiDB-lite"/>
    </source>
</evidence>
<dbReference type="CDD" id="cd06578">
    <property type="entry name" value="HemD"/>
    <property type="match status" value="1"/>
</dbReference>
<dbReference type="Gene3D" id="3.40.50.10090">
    <property type="match status" value="2"/>
</dbReference>
<dbReference type="AlphaFoldDB" id="A0A077AZ63"/>
<dbReference type="SUPFAM" id="SSF69618">
    <property type="entry name" value="HemD-like"/>
    <property type="match status" value="1"/>
</dbReference>
<feature type="region of interest" description="Disordered" evidence="1">
    <location>
        <begin position="323"/>
        <end position="346"/>
    </location>
</feature>